<dbReference type="InterPro" id="IPR057569">
    <property type="entry name" value="C2_nem"/>
</dbReference>
<keyword evidence="4" id="KW-1185">Reference proteome</keyword>
<feature type="domain" description="C2" evidence="3">
    <location>
        <begin position="21"/>
        <end position="177"/>
    </location>
</feature>
<dbReference type="AlphaFoldDB" id="A0A0N5ALT7"/>
<keyword evidence="2" id="KW-0732">Signal</keyword>
<dbReference type="Proteomes" id="UP000046393">
    <property type="component" value="Unplaced"/>
</dbReference>
<evidence type="ECO:0000256" key="2">
    <source>
        <dbReference type="SAM" id="SignalP"/>
    </source>
</evidence>
<evidence type="ECO:0000313" key="4">
    <source>
        <dbReference type="Proteomes" id="UP000046393"/>
    </source>
</evidence>
<evidence type="ECO:0000313" key="5">
    <source>
        <dbReference type="WBParaSite" id="SMUV_0000551501-mRNA-1"/>
    </source>
</evidence>
<keyword evidence="1" id="KW-0472">Membrane</keyword>
<feature type="transmembrane region" description="Helical" evidence="1">
    <location>
        <begin position="232"/>
        <end position="259"/>
    </location>
</feature>
<evidence type="ECO:0000256" key="1">
    <source>
        <dbReference type="SAM" id="Phobius"/>
    </source>
</evidence>
<feature type="signal peptide" evidence="2">
    <location>
        <begin position="1"/>
        <end position="19"/>
    </location>
</feature>
<protein>
    <submittedName>
        <fullName evidence="5">DOMON domain-containing protein</fullName>
    </submittedName>
</protein>
<dbReference type="PANTHER" id="PTHR38626:SF4">
    <property type="entry name" value="SKN-1 DEPENDENT ZYGOTIC TRANSCRIPT"/>
    <property type="match status" value="1"/>
</dbReference>
<evidence type="ECO:0000259" key="3">
    <source>
        <dbReference type="Pfam" id="PF25330"/>
    </source>
</evidence>
<dbReference type="InterPro" id="IPR040426">
    <property type="entry name" value="C05B5.4-like"/>
</dbReference>
<proteinExistence type="predicted"/>
<accession>A0A0N5ALT7</accession>
<feature type="chain" id="PRO_5005893204" evidence="2">
    <location>
        <begin position="20"/>
        <end position="369"/>
    </location>
</feature>
<name>A0A0N5ALT7_9BILA</name>
<dbReference type="WBParaSite" id="SMUV_0000551501-mRNA-1">
    <property type="protein sequence ID" value="SMUV_0000551501-mRNA-1"/>
    <property type="gene ID" value="SMUV_0000551501"/>
</dbReference>
<dbReference type="PANTHER" id="PTHR38626">
    <property type="entry name" value="SKN-1 DEPENDENT ZYGOTIC TRANSCRIPT-RELATED"/>
    <property type="match status" value="1"/>
</dbReference>
<dbReference type="Pfam" id="PF25330">
    <property type="entry name" value="C2_nem"/>
    <property type="match status" value="1"/>
</dbReference>
<organism evidence="4 5">
    <name type="scientific">Syphacia muris</name>
    <dbReference type="NCBI Taxonomy" id="451379"/>
    <lineage>
        <taxon>Eukaryota</taxon>
        <taxon>Metazoa</taxon>
        <taxon>Ecdysozoa</taxon>
        <taxon>Nematoda</taxon>
        <taxon>Chromadorea</taxon>
        <taxon>Rhabditida</taxon>
        <taxon>Spirurina</taxon>
        <taxon>Oxyuridomorpha</taxon>
        <taxon>Oxyuroidea</taxon>
        <taxon>Oxyuridae</taxon>
        <taxon>Syphacia</taxon>
    </lineage>
</organism>
<keyword evidence="1" id="KW-1133">Transmembrane helix</keyword>
<keyword evidence="1" id="KW-0812">Transmembrane</keyword>
<reference evidence="5" key="1">
    <citation type="submission" date="2017-02" db="UniProtKB">
        <authorList>
            <consortium name="WormBaseParasite"/>
        </authorList>
    </citation>
    <scope>IDENTIFICATION</scope>
</reference>
<sequence length="369" mass="41397">MICASLLLILLIIFDAASGANFWLTTELLHLEWKKECSATKYCTRPQLRLTQQNLVNSESLSINWLFSDDVVTVTIFHNSFNFQDYARPFVTYWIRGTPNDIGITTEIIGFDPKYGFQRICDFTASKRIFLPIDDENPETMLDLIDAKSHNANNRRMIVELKGKCFEASLAVQKHLEVCPWCATASTPPSTAAFVTATAAPLLHTTPPPAEFLKDHVVESSVFNYFTDTQTILILLASVATAFFACVGFICLLLAFYRLRSQPRQQKKKKVFTLLPTNALSKPLNSTFVINNTSSKHDEKLQHPILRWDSNSTTQTLATSENASVNSGKTSKNKGYTTVRQISENTVYENMGSSESLQCQNFHIVPASV</sequence>